<proteinExistence type="predicted"/>
<dbReference type="EMBL" id="JACRIW010000111">
    <property type="protein sequence ID" value="MBI5170854.1"/>
    <property type="molecule type" value="Genomic_DNA"/>
</dbReference>
<reference evidence="4" key="1">
    <citation type="submission" date="2020-07" db="EMBL/GenBank/DDBJ databases">
        <title>Huge and variable diversity of episymbiotic CPR bacteria and DPANN archaea in groundwater ecosystems.</title>
        <authorList>
            <person name="He C.Y."/>
            <person name="Keren R."/>
            <person name="Whittaker M."/>
            <person name="Farag I.F."/>
            <person name="Doudna J."/>
            <person name="Cate J.H.D."/>
            <person name="Banfield J.F."/>
        </authorList>
    </citation>
    <scope>NUCLEOTIDE SEQUENCE</scope>
    <source>
        <strain evidence="4">NC_groundwater_1813_Pr3_B-0.1um_71_17</strain>
    </source>
</reference>
<organism evidence="4 5">
    <name type="scientific">Eiseniibacteriota bacterium</name>
    <dbReference type="NCBI Taxonomy" id="2212470"/>
    <lineage>
        <taxon>Bacteria</taxon>
        <taxon>Candidatus Eiseniibacteriota</taxon>
    </lineage>
</organism>
<name>A0A933SEC8_UNCEI</name>
<dbReference type="GO" id="GO:0005525">
    <property type="term" value="F:GTP binding"/>
    <property type="evidence" value="ECO:0007669"/>
    <property type="project" value="UniProtKB-KW"/>
</dbReference>
<dbReference type="GO" id="GO:0006614">
    <property type="term" value="P:SRP-dependent cotranslational protein targeting to membrane"/>
    <property type="evidence" value="ECO:0007669"/>
    <property type="project" value="InterPro"/>
</dbReference>
<sequence length="130" mass="14489">MRRMKDREVVLVDTPGRGPRAAADLREAQALLSELRPDEVHLVMPAGLQRSLARAILTAHLPFGVTHLLVTKLDEFPDERTLFELAREFALPMRWVADGQEVPRHLQLAPESTGAPAAARERGRRLAEVA</sequence>
<dbReference type="InterPro" id="IPR027417">
    <property type="entry name" value="P-loop_NTPase"/>
</dbReference>
<dbReference type="Gene3D" id="3.40.50.300">
    <property type="entry name" value="P-loop containing nucleotide triphosphate hydrolases"/>
    <property type="match status" value="1"/>
</dbReference>
<evidence type="ECO:0000259" key="3">
    <source>
        <dbReference type="Pfam" id="PF00448"/>
    </source>
</evidence>
<dbReference type="InterPro" id="IPR000897">
    <property type="entry name" value="SRP54_GTPase_dom"/>
</dbReference>
<dbReference type="SUPFAM" id="SSF52540">
    <property type="entry name" value="P-loop containing nucleoside triphosphate hydrolases"/>
    <property type="match status" value="1"/>
</dbReference>
<evidence type="ECO:0000256" key="1">
    <source>
        <dbReference type="ARBA" id="ARBA00022741"/>
    </source>
</evidence>
<gene>
    <name evidence="4" type="ORF">HZA61_15300</name>
</gene>
<keyword evidence="1" id="KW-0547">Nucleotide-binding</keyword>
<feature type="domain" description="SRP54-type proteins GTP-binding" evidence="3">
    <location>
        <begin position="5"/>
        <end position="107"/>
    </location>
</feature>
<dbReference type="Proteomes" id="UP000696931">
    <property type="component" value="Unassembled WGS sequence"/>
</dbReference>
<accession>A0A933SEC8</accession>
<dbReference type="Pfam" id="PF00448">
    <property type="entry name" value="SRP54"/>
    <property type="match status" value="1"/>
</dbReference>
<evidence type="ECO:0000313" key="4">
    <source>
        <dbReference type="EMBL" id="MBI5170854.1"/>
    </source>
</evidence>
<dbReference type="AlphaFoldDB" id="A0A933SEC8"/>
<evidence type="ECO:0000313" key="5">
    <source>
        <dbReference type="Proteomes" id="UP000696931"/>
    </source>
</evidence>
<keyword evidence="2" id="KW-0342">GTP-binding</keyword>
<evidence type="ECO:0000256" key="2">
    <source>
        <dbReference type="ARBA" id="ARBA00023134"/>
    </source>
</evidence>
<protein>
    <recommendedName>
        <fullName evidence="3">SRP54-type proteins GTP-binding domain-containing protein</fullName>
    </recommendedName>
</protein>
<comment type="caution">
    <text evidence="4">The sequence shown here is derived from an EMBL/GenBank/DDBJ whole genome shotgun (WGS) entry which is preliminary data.</text>
</comment>